<keyword evidence="3" id="KW-1185">Reference proteome</keyword>
<reference evidence="2 3" key="1">
    <citation type="submission" date="2021-08" db="EMBL/GenBank/DDBJ databases">
        <authorList>
            <person name="Ping M."/>
        </authorList>
    </citation>
    <scope>NUCLEOTIDE SEQUENCE [LARGE SCALE GENOMIC DNA]</scope>
    <source>
        <strain evidence="2 3">MG28</strain>
    </source>
</reference>
<evidence type="ECO:0000313" key="3">
    <source>
        <dbReference type="Proteomes" id="UP000827138"/>
    </source>
</evidence>
<gene>
    <name evidence="2" type="ORF">K1J60_25055</name>
</gene>
<name>A0ABX8XUN3_9ACTN</name>
<dbReference type="Proteomes" id="UP000827138">
    <property type="component" value="Chromosome"/>
</dbReference>
<accession>A0ABX8XUN3</accession>
<dbReference type="RefSeq" id="WP_220648143.1">
    <property type="nucleotide sequence ID" value="NZ_CP080647.1"/>
</dbReference>
<proteinExistence type="predicted"/>
<sequence>MLSADGPPLNDLTDEQIQKLLGGVAPKMKKLMEGVTLAIDYHREGGCDRETWNRICDGLSREVMNLMMTLSGRAHPSRLLTPGRGHSALPPRPRTSGERMLAGRWGPTPAKPSRTEMTAPVRPL</sequence>
<evidence type="ECO:0000313" key="2">
    <source>
        <dbReference type="EMBL" id="QYX79348.1"/>
    </source>
</evidence>
<feature type="region of interest" description="Disordered" evidence="1">
    <location>
        <begin position="74"/>
        <end position="124"/>
    </location>
</feature>
<organism evidence="2 3">
    <name type="scientific">Streptomyces akebiae</name>
    <dbReference type="NCBI Taxonomy" id="2865673"/>
    <lineage>
        <taxon>Bacteria</taxon>
        <taxon>Bacillati</taxon>
        <taxon>Actinomycetota</taxon>
        <taxon>Actinomycetes</taxon>
        <taxon>Kitasatosporales</taxon>
        <taxon>Streptomycetaceae</taxon>
        <taxon>Streptomyces</taxon>
    </lineage>
</organism>
<evidence type="ECO:0000256" key="1">
    <source>
        <dbReference type="SAM" id="MobiDB-lite"/>
    </source>
</evidence>
<dbReference type="EMBL" id="CP080647">
    <property type="protein sequence ID" value="QYX79348.1"/>
    <property type="molecule type" value="Genomic_DNA"/>
</dbReference>
<protein>
    <submittedName>
        <fullName evidence="2">Uncharacterized protein</fullName>
    </submittedName>
</protein>